<name>A0ABP0MCQ3_9DINO</name>
<dbReference type="Proteomes" id="UP001642484">
    <property type="component" value="Unassembled WGS sequence"/>
</dbReference>
<accession>A0ABP0MCQ3</accession>
<organism evidence="1 2">
    <name type="scientific">Durusdinium trenchii</name>
    <dbReference type="NCBI Taxonomy" id="1381693"/>
    <lineage>
        <taxon>Eukaryota</taxon>
        <taxon>Sar</taxon>
        <taxon>Alveolata</taxon>
        <taxon>Dinophyceae</taxon>
        <taxon>Suessiales</taxon>
        <taxon>Symbiodiniaceae</taxon>
        <taxon>Durusdinium</taxon>
    </lineage>
</organism>
<sequence length="102" mass="11558">MFNGSSEETCPTWHTVHGLAGAMEVYEHLFKRSLASCKLFWCERWTKKSLLRFHTYAVCILNGSKCPSCCDSQRWSDVCILLWGVAGPARRSTNAEVSLRSL</sequence>
<proteinExistence type="predicted"/>
<gene>
    <name evidence="1" type="ORF">CCMP2556_LOCUS25237</name>
</gene>
<protein>
    <submittedName>
        <fullName evidence="1">Uncharacterized protein</fullName>
    </submittedName>
</protein>
<comment type="caution">
    <text evidence="1">The sequence shown here is derived from an EMBL/GenBank/DDBJ whole genome shotgun (WGS) entry which is preliminary data.</text>
</comment>
<evidence type="ECO:0000313" key="2">
    <source>
        <dbReference type="Proteomes" id="UP001642484"/>
    </source>
</evidence>
<evidence type="ECO:0000313" key="1">
    <source>
        <dbReference type="EMBL" id="CAK9049245.1"/>
    </source>
</evidence>
<reference evidence="1 2" key="1">
    <citation type="submission" date="2024-02" db="EMBL/GenBank/DDBJ databases">
        <authorList>
            <person name="Chen Y."/>
            <person name="Shah S."/>
            <person name="Dougan E. K."/>
            <person name="Thang M."/>
            <person name="Chan C."/>
        </authorList>
    </citation>
    <scope>NUCLEOTIDE SEQUENCE [LARGE SCALE GENOMIC DNA]</scope>
</reference>
<keyword evidence="2" id="KW-1185">Reference proteome</keyword>
<dbReference type="EMBL" id="CAXAMN010016847">
    <property type="protein sequence ID" value="CAK9049245.1"/>
    <property type="molecule type" value="Genomic_DNA"/>
</dbReference>